<dbReference type="InterPro" id="IPR023635">
    <property type="entry name" value="Peptide_deformylase"/>
</dbReference>
<comment type="caution">
    <text evidence="3">The sequence shown here is derived from an EMBL/GenBank/DDBJ whole genome shotgun (WGS) entry which is preliminary data.</text>
</comment>
<dbReference type="CDD" id="cd00487">
    <property type="entry name" value="Pep_deformylase"/>
    <property type="match status" value="1"/>
</dbReference>
<sequence length="177" mass="20076">MPEILQISQLGNPVLRHRSQLVENLQDDRIQQLIDNLISTVQQANGVGIAAPQVARGDRLFVVASRPNLRYPQAPTMEPTAMINPRIMASSTETVKDWEGCLSIPGIRGLVPRSRSIQIEYTSRDGKLHQQELTDFVARIFQHEHDHLDGIVFLDRVESTKELMSEDEYQKQLVNLP</sequence>
<evidence type="ECO:0000313" key="4">
    <source>
        <dbReference type="Proteomes" id="UP001384579"/>
    </source>
</evidence>
<keyword evidence="2 3" id="KW-0378">Hydrolase</keyword>
<keyword evidence="2" id="KW-0408">Iron</keyword>
<gene>
    <name evidence="2 3" type="primary">def</name>
    <name evidence="3" type="ORF">WMG39_07170</name>
</gene>
<comment type="catalytic activity">
    <reaction evidence="2">
        <text>N-terminal N-formyl-L-methionyl-[peptide] + H2O = N-terminal L-methionyl-[peptide] + formate</text>
        <dbReference type="Rhea" id="RHEA:24420"/>
        <dbReference type="Rhea" id="RHEA-COMP:10639"/>
        <dbReference type="Rhea" id="RHEA-COMP:10640"/>
        <dbReference type="ChEBI" id="CHEBI:15377"/>
        <dbReference type="ChEBI" id="CHEBI:15740"/>
        <dbReference type="ChEBI" id="CHEBI:49298"/>
        <dbReference type="ChEBI" id="CHEBI:64731"/>
        <dbReference type="EC" id="3.5.1.88"/>
    </reaction>
</comment>
<comment type="function">
    <text evidence="2">Removes the formyl group from the N-terminal Met of newly synthesized proteins. Requires at least a dipeptide for an efficient rate of reaction. N-terminal L-methionine is a prerequisite for activity but the enzyme has broad specificity at other positions.</text>
</comment>
<keyword evidence="2" id="KW-0479">Metal-binding</keyword>
<dbReference type="NCBIfam" id="TIGR00079">
    <property type="entry name" value="pept_deformyl"/>
    <property type="match status" value="1"/>
</dbReference>
<dbReference type="PANTHER" id="PTHR10458">
    <property type="entry name" value="PEPTIDE DEFORMYLASE"/>
    <property type="match status" value="1"/>
</dbReference>
<dbReference type="PIRSF" id="PIRSF004749">
    <property type="entry name" value="Pep_def"/>
    <property type="match status" value="1"/>
</dbReference>
<dbReference type="Gene3D" id="3.90.45.10">
    <property type="entry name" value="Peptide deformylase"/>
    <property type="match status" value="1"/>
</dbReference>
<dbReference type="InterPro" id="IPR036821">
    <property type="entry name" value="Peptide_deformylase_sf"/>
</dbReference>
<dbReference type="SUPFAM" id="SSF56420">
    <property type="entry name" value="Peptide deformylase"/>
    <property type="match status" value="1"/>
</dbReference>
<name>A0ABU8YJX1_9CYAN</name>
<dbReference type="PRINTS" id="PR01576">
    <property type="entry name" value="PDEFORMYLASE"/>
</dbReference>
<evidence type="ECO:0000256" key="1">
    <source>
        <dbReference type="ARBA" id="ARBA00010759"/>
    </source>
</evidence>
<protein>
    <recommendedName>
        <fullName evidence="2">Peptide deformylase</fullName>
        <shortName evidence="2">PDF</shortName>
        <ecNumber evidence="2">3.5.1.88</ecNumber>
    </recommendedName>
    <alternativeName>
        <fullName evidence="2">Polypeptide deformylase</fullName>
    </alternativeName>
</protein>
<keyword evidence="2" id="KW-0648">Protein biosynthesis</keyword>
<comment type="cofactor">
    <cofactor evidence="2">
        <name>Fe(2+)</name>
        <dbReference type="ChEBI" id="CHEBI:29033"/>
    </cofactor>
    <text evidence="2">Binds 1 Fe(2+) ion.</text>
</comment>
<evidence type="ECO:0000313" key="3">
    <source>
        <dbReference type="EMBL" id="MEK0184637.1"/>
    </source>
</evidence>
<dbReference type="GO" id="GO:0042586">
    <property type="term" value="F:peptide deformylase activity"/>
    <property type="evidence" value="ECO:0007669"/>
    <property type="project" value="UniProtKB-EC"/>
</dbReference>
<feature type="binding site" evidence="2">
    <location>
        <position position="143"/>
    </location>
    <ligand>
        <name>Fe cation</name>
        <dbReference type="ChEBI" id="CHEBI:24875"/>
    </ligand>
</feature>
<dbReference type="PANTHER" id="PTHR10458:SF22">
    <property type="entry name" value="PEPTIDE DEFORMYLASE"/>
    <property type="match status" value="1"/>
</dbReference>
<dbReference type="Proteomes" id="UP001384579">
    <property type="component" value="Unassembled WGS sequence"/>
</dbReference>
<dbReference type="EC" id="3.5.1.88" evidence="2"/>
<organism evidence="3 4">
    <name type="scientific">Microcoleus anatoxicus PTRS2</name>
    <dbReference type="NCBI Taxonomy" id="2705321"/>
    <lineage>
        <taxon>Bacteria</taxon>
        <taxon>Bacillati</taxon>
        <taxon>Cyanobacteriota</taxon>
        <taxon>Cyanophyceae</taxon>
        <taxon>Oscillatoriophycideae</taxon>
        <taxon>Oscillatoriales</taxon>
        <taxon>Microcoleaceae</taxon>
        <taxon>Microcoleus</taxon>
        <taxon>Microcoleus anatoxicus</taxon>
    </lineage>
</organism>
<feature type="binding site" evidence="2">
    <location>
        <position position="147"/>
    </location>
    <ligand>
        <name>Fe cation</name>
        <dbReference type="ChEBI" id="CHEBI:24875"/>
    </ligand>
</feature>
<feature type="active site" evidence="2">
    <location>
        <position position="144"/>
    </location>
</feature>
<accession>A0ABU8YJX1</accession>
<dbReference type="RefSeq" id="WP_340519449.1">
    <property type="nucleotide sequence ID" value="NZ_JBBLXS010000064.1"/>
</dbReference>
<dbReference type="Pfam" id="PF01327">
    <property type="entry name" value="Pep_deformylase"/>
    <property type="match status" value="1"/>
</dbReference>
<feature type="binding site" evidence="2">
    <location>
        <position position="101"/>
    </location>
    <ligand>
        <name>Fe cation</name>
        <dbReference type="ChEBI" id="CHEBI:24875"/>
    </ligand>
</feature>
<keyword evidence="4" id="KW-1185">Reference proteome</keyword>
<proteinExistence type="inferred from homology"/>
<dbReference type="NCBIfam" id="NF001159">
    <property type="entry name" value="PRK00150.1-3"/>
    <property type="match status" value="1"/>
</dbReference>
<comment type="similarity">
    <text evidence="1 2">Belongs to the polypeptide deformylase family.</text>
</comment>
<reference evidence="3 4" key="1">
    <citation type="journal article" date="2020" name="Harmful Algae">
        <title>Molecular and morphological characterization of a novel dihydroanatoxin-a producing Microcoleus species (cyanobacteria) from the Russian River, California, USA.</title>
        <authorList>
            <person name="Conklin K.Y."/>
            <person name="Stancheva R."/>
            <person name="Otten T.G."/>
            <person name="Fadness R."/>
            <person name="Boyer G.L."/>
            <person name="Read B."/>
            <person name="Zhang X."/>
            <person name="Sheath R.G."/>
        </authorList>
    </citation>
    <scope>NUCLEOTIDE SEQUENCE [LARGE SCALE GENOMIC DNA]</scope>
    <source>
        <strain evidence="3 4">PTRS2</strain>
    </source>
</reference>
<dbReference type="EMBL" id="JBBLXS010000064">
    <property type="protein sequence ID" value="MEK0184637.1"/>
    <property type="molecule type" value="Genomic_DNA"/>
</dbReference>
<evidence type="ECO:0000256" key="2">
    <source>
        <dbReference type="HAMAP-Rule" id="MF_00163"/>
    </source>
</evidence>
<dbReference type="HAMAP" id="MF_00163">
    <property type="entry name" value="Pep_deformylase"/>
    <property type="match status" value="1"/>
</dbReference>